<dbReference type="Gene3D" id="1.10.510.10">
    <property type="entry name" value="Transferase(Phosphotransferase) domain 1"/>
    <property type="match status" value="1"/>
</dbReference>
<dbReference type="GO" id="GO:0106310">
    <property type="term" value="F:protein serine kinase activity"/>
    <property type="evidence" value="ECO:0007669"/>
    <property type="project" value="RHEA"/>
</dbReference>
<evidence type="ECO:0000256" key="8">
    <source>
        <dbReference type="ARBA" id="ARBA00047592"/>
    </source>
</evidence>
<accession>A0A3B4FYH3</accession>
<dbReference type="AlphaFoldDB" id="A0A3B4FYH3"/>
<proteinExistence type="predicted"/>
<feature type="compositionally biased region" description="Polar residues" evidence="11">
    <location>
        <begin position="429"/>
        <end position="442"/>
    </location>
</feature>
<evidence type="ECO:0000256" key="9">
    <source>
        <dbReference type="ARBA" id="ARBA00048312"/>
    </source>
</evidence>
<evidence type="ECO:0000256" key="6">
    <source>
        <dbReference type="ARBA" id="ARBA00022840"/>
    </source>
</evidence>
<evidence type="ECO:0000256" key="3">
    <source>
        <dbReference type="ARBA" id="ARBA00022679"/>
    </source>
</evidence>
<dbReference type="GeneTree" id="ENSGT00940000159758"/>
<keyword evidence="3" id="KW-0808">Transferase</keyword>
<evidence type="ECO:0000256" key="5">
    <source>
        <dbReference type="ARBA" id="ARBA00022777"/>
    </source>
</evidence>
<keyword evidence="2" id="KW-0723">Serine/threonine-protein kinase</keyword>
<dbReference type="Pfam" id="PF00069">
    <property type="entry name" value="Pkinase"/>
    <property type="match status" value="1"/>
</dbReference>
<evidence type="ECO:0000256" key="2">
    <source>
        <dbReference type="ARBA" id="ARBA00022527"/>
    </source>
</evidence>
<evidence type="ECO:0000259" key="12">
    <source>
        <dbReference type="PROSITE" id="PS50011"/>
    </source>
</evidence>
<dbReference type="InterPro" id="IPR050117">
    <property type="entry name" value="MAPK"/>
</dbReference>
<dbReference type="PROSITE" id="PS01351">
    <property type="entry name" value="MAPK"/>
    <property type="match status" value="1"/>
</dbReference>
<feature type="region of interest" description="Disordered" evidence="11">
    <location>
        <begin position="358"/>
        <end position="442"/>
    </location>
</feature>
<dbReference type="InterPro" id="IPR017441">
    <property type="entry name" value="Protein_kinase_ATP_BS"/>
</dbReference>
<keyword evidence="5" id="KW-0418">Kinase</keyword>
<dbReference type="FunFam" id="1.10.510.10:FF:000238">
    <property type="entry name" value="Mitogen-activated protein kinase"/>
    <property type="match status" value="1"/>
</dbReference>
<evidence type="ECO:0000256" key="4">
    <source>
        <dbReference type="ARBA" id="ARBA00022741"/>
    </source>
</evidence>
<evidence type="ECO:0000256" key="11">
    <source>
        <dbReference type="SAM" id="MobiDB-lite"/>
    </source>
</evidence>
<comment type="catalytic activity">
    <reaction evidence="9">
        <text>L-seryl-[protein] + ATP = O-phospho-L-seryl-[protein] + ADP + H(+)</text>
        <dbReference type="Rhea" id="RHEA:17989"/>
        <dbReference type="Rhea" id="RHEA-COMP:9863"/>
        <dbReference type="Rhea" id="RHEA-COMP:11604"/>
        <dbReference type="ChEBI" id="CHEBI:15378"/>
        <dbReference type="ChEBI" id="CHEBI:29999"/>
        <dbReference type="ChEBI" id="CHEBI:30616"/>
        <dbReference type="ChEBI" id="CHEBI:83421"/>
        <dbReference type="ChEBI" id="CHEBI:456216"/>
        <dbReference type="EC" id="2.7.11.24"/>
    </reaction>
</comment>
<evidence type="ECO:0000313" key="13">
    <source>
        <dbReference type="Ensembl" id="ENSPNYP00000014623.1"/>
    </source>
</evidence>
<dbReference type="InterPro" id="IPR000719">
    <property type="entry name" value="Prot_kinase_dom"/>
</dbReference>
<dbReference type="STRING" id="303518.ENSPNYP00000014623"/>
<organism evidence="13">
    <name type="scientific">Pundamilia nyererei</name>
    <dbReference type="NCBI Taxonomy" id="303518"/>
    <lineage>
        <taxon>Eukaryota</taxon>
        <taxon>Metazoa</taxon>
        <taxon>Chordata</taxon>
        <taxon>Craniata</taxon>
        <taxon>Vertebrata</taxon>
        <taxon>Euteleostomi</taxon>
        <taxon>Actinopterygii</taxon>
        <taxon>Neopterygii</taxon>
        <taxon>Teleostei</taxon>
        <taxon>Neoteleostei</taxon>
        <taxon>Acanthomorphata</taxon>
        <taxon>Ovalentaria</taxon>
        <taxon>Cichlomorphae</taxon>
        <taxon>Cichliformes</taxon>
        <taxon>Cichlidae</taxon>
        <taxon>African cichlids</taxon>
        <taxon>Pseudocrenilabrinae</taxon>
        <taxon>Haplochromini</taxon>
        <taxon>Pundamilia</taxon>
    </lineage>
</organism>
<feature type="domain" description="Protein kinase" evidence="12">
    <location>
        <begin position="11"/>
        <end position="302"/>
    </location>
</feature>
<dbReference type="PROSITE" id="PS00107">
    <property type="entry name" value="PROTEIN_KINASE_ATP"/>
    <property type="match status" value="1"/>
</dbReference>
<feature type="compositionally biased region" description="Basic and acidic residues" evidence="11">
    <location>
        <begin position="386"/>
        <end position="403"/>
    </location>
</feature>
<dbReference type="CDD" id="cd07852">
    <property type="entry name" value="STKc_MAPK15-like"/>
    <property type="match status" value="1"/>
</dbReference>
<dbReference type="InterPro" id="IPR003527">
    <property type="entry name" value="MAP_kinase_CS"/>
</dbReference>
<dbReference type="GO" id="GO:0004707">
    <property type="term" value="F:MAP kinase activity"/>
    <property type="evidence" value="ECO:0007669"/>
    <property type="project" value="UniProtKB-EC"/>
</dbReference>
<feature type="binding site" evidence="10">
    <location>
        <position position="41"/>
    </location>
    <ligand>
        <name>ATP</name>
        <dbReference type="ChEBI" id="CHEBI:30616"/>
    </ligand>
</feature>
<dbReference type="InterPro" id="IPR011009">
    <property type="entry name" value="Kinase-like_dom_sf"/>
</dbReference>
<keyword evidence="4 10" id="KW-0547">Nucleotide-binding</keyword>
<dbReference type="GO" id="GO:0005524">
    <property type="term" value="F:ATP binding"/>
    <property type="evidence" value="ECO:0007669"/>
    <property type="project" value="UniProtKB-UniRule"/>
</dbReference>
<dbReference type="PANTHER" id="PTHR24055">
    <property type="entry name" value="MITOGEN-ACTIVATED PROTEIN KINASE"/>
    <property type="match status" value="1"/>
</dbReference>
<comment type="catalytic activity">
    <reaction evidence="8">
        <text>L-threonyl-[protein] + ATP = O-phospho-L-threonyl-[protein] + ADP + H(+)</text>
        <dbReference type="Rhea" id="RHEA:46608"/>
        <dbReference type="Rhea" id="RHEA-COMP:11060"/>
        <dbReference type="Rhea" id="RHEA-COMP:11605"/>
        <dbReference type="ChEBI" id="CHEBI:15378"/>
        <dbReference type="ChEBI" id="CHEBI:30013"/>
        <dbReference type="ChEBI" id="CHEBI:30616"/>
        <dbReference type="ChEBI" id="CHEBI:61977"/>
        <dbReference type="ChEBI" id="CHEBI:456216"/>
        <dbReference type="EC" id="2.7.11.24"/>
    </reaction>
</comment>
<dbReference type="FunFam" id="3.30.200.20:FF:000166">
    <property type="entry name" value="Mitogen-activated protein kinase"/>
    <property type="match status" value="1"/>
</dbReference>
<dbReference type="EC" id="2.7.11.24" evidence="1"/>
<dbReference type="Ensembl" id="ENSPNYT00000014993.1">
    <property type="protein sequence ID" value="ENSPNYP00000014623.1"/>
    <property type="gene ID" value="ENSPNYG00000011059.1"/>
</dbReference>
<dbReference type="SUPFAM" id="SSF56112">
    <property type="entry name" value="Protein kinase-like (PK-like)"/>
    <property type="match status" value="1"/>
</dbReference>
<protein>
    <recommendedName>
        <fullName evidence="7">Mitogen-activated protein kinase 15</fullName>
        <ecNumber evidence="1">2.7.11.24</ecNumber>
    </recommendedName>
</protein>
<reference evidence="13" key="1">
    <citation type="submission" date="2023-09" db="UniProtKB">
        <authorList>
            <consortium name="Ensembl"/>
        </authorList>
    </citation>
    <scope>IDENTIFICATION</scope>
</reference>
<keyword evidence="6 10" id="KW-0067">ATP-binding</keyword>
<dbReference type="PROSITE" id="PS50011">
    <property type="entry name" value="PROTEIN_KINASE_DOM"/>
    <property type="match status" value="1"/>
</dbReference>
<evidence type="ECO:0000256" key="7">
    <source>
        <dbReference type="ARBA" id="ARBA00039797"/>
    </source>
</evidence>
<sequence length="526" mass="59125">MEKMKHISLKYDIKKRLGKGAYGIVWKAVDRQTGEIVAVKKIFDAFRNRTDAQRTFREIMFLQEFGGHPNIVKLLNVIRAQNDKDIYLIFEYMDTDLHAVIKKGTLLKDIHKRYVMYQLLKATKYLHSGNVIHRDQKPSNVLLDSDCVVKLCDFGLARSLNQIQEDSGNPTLTEYVATRWYRAPEILLGSTRYTKGVDMWSLGCILGEMLLGKALFPGTSTINQIEKIMSAIPHPSPEDILAIKSEYGSSVIQRMLLKPQVPLEDLLQPSVPPDALDLLKGFLVFNPDKRLTAEQALQHPYLARFHNPAKEPTLNYDVVLPVDDDIQLSVVQYRNKLYEMILERRTNQGMLRLIQPKEGSCVSSSEKPSVKCDKGVKSQVAANSIRDGDDERKPKPEKTDETTHVPPCTGVGKTEAVNRGRSAPVAHNHSFSSSLNHTQNNPLVRKDETSLSSGLYITSARLNQRSTTQVHEARPPLRFSKKVFQTNCNVAAAGDPRAKLGSYSQAYGTINKTGLDSLLRGRPCNQ</sequence>
<name>A0A3B4FYH3_9CICH</name>
<dbReference type="Gene3D" id="3.30.200.20">
    <property type="entry name" value="Phosphorylase Kinase, domain 1"/>
    <property type="match status" value="1"/>
</dbReference>
<evidence type="ECO:0000256" key="10">
    <source>
        <dbReference type="PROSITE-ProRule" id="PRU10141"/>
    </source>
</evidence>
<evidence type="ECO:0000256" key="1">
    <source>
        <dbReference type="ARBA" id="ARBA00012411"/>
    </source>
</evidence>